<dbReference type="AlphaFoldDB" id="A0AAV0WAW2"/>
<sequence length="86" mass="9915">MFLECPESLRNEDNYKLDVLQANPSETGVNELCEFNTIPNYHVITNSVCDFMHDVTEGVAPFNACCNHTFNKLQVFWINFWGTSSY</sequence>
<dbReference type="EMBL" id="CARXXK010000002">
    <property type="protein sequence ID" value="CAI6352928.1"/>
    <property type="molecule type" value="Genomic_DNA"/>
</dbReference>
<reference evidence="1 2" key="1">
    <citation type="submission" date="2023-01" db="EMBL/GenBank/DDBJ databases">
        <authorList>
            <person name="Whitehead M."/>
        </authorList>
    </citation>
    <scope>NUCLEOTIDE SEQUENCE [LARGE SCALE GENOMIC DNA]</scope>
</reference>
<organism evidence="1 2">
    <name type="scientific">Macrosiphum euphorbiae</name>
    <name type="common">potato aphid</name>
    <dbReference type="NCBI Taxonomy" id="13131"/>
    <lineage>
        <taxon>Eukaryota</taxon>
        <taxon>Metazoa</taxon>
        <taxon>Ecdysozoa</taxon>
        <taxon>Arthropoda</taxon>
        <taxon>Hexapoda</taxon>
        <taxon>Insecta</taxon>
        <taxon>Pterygota</taxon>
        <taxon>Neoptera</taxon>
        <taxon>Paraneoptera</taxon>
        <taxon>Hemiptera</taxon>
        <taxon>Sternorrhyncha</taxon>
        <taxon>Aphidomorpha</taxon>
        <taxon>Aphidoidea</taxon>
        <taxon>Aphididae</taxon>
        <taxon>Macrosiphini</taxon>
        <taxon>Macrosiphum</taxon>
    </lineage>
</organism>
<keyword evidence="2" id="KW-1185">Reference proteome</keyword>
<proteinExistence type="predicted"/>
<dbReference type="Proteomes" id="UP001160148">
    <property type="component" value="Unassembled WGS sequence"/>
</dbReference>
<name>A0AAV0WAW2_9HEMI</name>
<evidence type="ECO:0000313" key="2">
    <source>
        <dbReference type="Proteomes" id="UP001160148"/>
    </source>
</evidence>
<accession>A0AAV0WAW2</accession>
<protein>
    <submittedName>
        <fullName evidence="1">Uncharacterized protein</fullName>
    </submittedName>
</protein>
<evidence type="ECO:0000313" key="1">
    <source>
        <dbReference type="EMBL" id="CAI6352928.1"/>
    </source>
</evidence>
<gene>
    <name evidence="1" type="ORF">MEUPH1_LOCUS9114</name>
</gene>
<comment type="caution">
    <text evidence="1">The sequence shown here is derived from an EMBL/GenBank/DDBJ whole genome shotgun (WGS) entry which is preliminary data.</text>
</comment>